<accession>A0A9W7WWN1</accession>
<proteinExistence type="predicted"/>
<dbReference type="AlphaFoldDB" id="A0A9W7WWN1"/>
<dbReference type="EMBL" id="JAFHDT010000005">
    <property type="protein sequence ID" value="KAI7809570.1"/>
    <property type="molecule type" value="Genomic_DNA"/>
</dbReference>
<evidence type="ECO:0000313" key="1">
    <source>
        <dbReference type="EMBL" id="KAI7809570.1"/>
    </source>
</evidence>
<feature type="non-terminal residue" evidence="1">
    <location>
        <position position="68"/>
    </location>
</feature>
<reference evidence="1" key="1">
    <citation type="submission" date="2021-02" db="EMBL/GenBank/DDBJ databases">
        <title>Comparative genomics reveals that relaxation of natural selection precedes convergent phenotypic evolution of cavefish.</title>
        <authorList>
            <person name="Peng Z."/>
        </authorList>
    </citation>
    <scope>NUCLEOTIDE SEQUENCE</scope>
    <source>
        <tissue evidence="1">Muscle</tissue>
    </source>
</reference>
<comment type="caution">
    <text evidence="1">The sequence shown here is derived from an EMBL/GenBank/DDBJ whole genome shotgun (WGS) entry which is preliminary data.</text>
</comment>
<feature type="non-terminal residue" evidence="1">
    <location>
        <position position="1"/>
    </location>
</feature>
<evidence type="ECO:0000313" key="2">
    <source>
        <dbReference type="Proteomes" id="UP001059041"/>
    </source>
</evidence>
<keyword evidence="2" id="KW-1185">Reference proteome</keyword>
<organism evidence="1 2">
    <name type="scientific">Triplophysa rosa</name>
    <name type="common">Cave loach</name>
    <dbReference type="NCBI Taxonomy" id="992332"/>
    <lineage>
        <taxon>Eukaryota</taxon>
        <taxon>Metazoa</taxon>
        <taxon>Chordata</taxon>
        <taxon>Craniata</taxon>
        <taxon>Vertebrata</taxon>
        <taxon>Euteleostomi</taxon>
        <taxon>Actinopterygii</taxon>
        <taxon>Neopterygii</taxon>
        <taxon>Teleostei</taxon>
        <taxon>Ostariophysi</taxon>
        <taxon>Cypriniformes</taxon>
        <taxon>Nemacheilidae</taxon>
        <taxon>Triplophysa</taxon>
    </lineage>
</organism>
<protein>
    <submittedName>
        <fullName evidence="1">Guanine nucleotide-binding protein GI/GS/GO subunit gamma-7-like</fullName>
    </submittedName>
</protein>
<sequence>YRMMQGFLSLNGFSEVGTPTSRGSLRGITKWMTLDSCNVACTLMRSMPASILSCSTNFLACAMLLVVD</sequence>
<name>A0A9W7WWN1_TRIRA</name>
<dbReference type="Proteomes" id="UP001059041">
    <property type="component" value="Linkage Group LG5"/>
</dbReference>
<gene>
    <name evidence="1" type="ORF">IRJ41_011732</name>
</gene>